<dbReference type="AlphaFoldDB" id="A0A382C2M4"/>
<dbReference type="Gene3D" id="2.40.50.140">
    <property type="entry name" value="Nucleic acid-binding proteins"/>
    <property type="match status" value="1"/>
</dbReference>
<feature type="domain" description="S1 motif" evidence="8">
    <location>
        <begin position="143"/>
        <end position="207"/>
    </location>
</feature>
<dbReference type="InterPro" id="IPR030842">
    <property type="entry name" value="TF_NusA_bacterial"/>
</dbReference>
<evidence type="ECO:0000256" key="1">
    <source>
        <dbReference type="ARBA" id="ARBA00022472"/>
    </source>
</evidence>
<proteinExistence type="inferred from homology"/>
<dbReference type="CDD" id="cd04455">
    <property type="entry name" value="S1_NusA"/>
    <property type="match status" value="1"/>
</dbReference>
<keyword evidence="5" id="KW-0805">Transcription regulation</keyword>
<dbReference type="InterPro" id="IPR025249">
    <property type="entry name" value="TF_NusA_KH_1st"/>
</dbReference>
<name>A0A382C2M4_9ZZZZ</name>
<dbReference type="GO" id="GO:0003723">
    <property type="term" value="F:RNA binding"/>
    <property type="evidence" value="ECO:0007669"/>
    <property type="project" value="UniProtKB-KW"/>
</dbReference>
<dbReference type="InterPro" id="IPR009019">
    <property type="entry name" value="KH_sf_prok-type"/>
</dbReference>
<dbReference type="Gene3D" id="3.30.300.20">
    <property type="match status" value="2"/>
</dbReference>
<dbReference type="InterPro" id="IPR036555">
    <property type="entry name" value="NusA_N_sf"/>
</dbReference>
<dbReference type="SUPFAM" id="SSF69705">
    <property type="entry name" value="Transcription factor NusA, N-terminal domain"/>
    <property type="match status" value="1"/>
</dbReference>
<dbReference type="Gene3D" id="3.30.1480.10">
    <property type="entry name" value="NusA, N-terminal domain"/>
    <property type="match status" value="1"/>
</dbReference>
<keyword evidence="7" id="KW-0175">Coiled coil</keyword>
<dbReference type="PANTHER" id="PTHR22648:SF0">
    <property type="entry name" value="TRANSCRIPTION TERMINATION_ANTITERMINATION PROTEIN NUSA"/>
    <property type="match status" value="1"/>
</dbReference>
<evidence type="ECO:0000313" key="9">
    <source>
        <dbReference type="EMBL" id="SVB20308.1"/>
    </source>
</evidence>
<dbReference type="SUPFAM" id="SSF47794">
    <property type="entry name" value="Rad51 N-terminal domain-like"/>
    <property type="match status" value="1"/>
</dbReference>
<dbReference type="FunFam" id="3.30.300.20:FF:000002">
    <property type="entry name" value="Transcription termination/antitermination protein NusA"/>
    <property type="match status" value="1"/>
</dbReference>
<dbReference type="EMBL" id="UINC01032517">
    <property type="protein sequence ID" value="SVB20308.1"/>
    <property type="molecule type" value="Genomic_DNA"/>
</dbReference>
<dbReference type="GO" id="GO:0003700">
    <property type="term" value="F:DNA-binding transcription factor activity"/>
    <property type="evidence" value="ECO:0007669"/>
    <property type="project" value="InterPro"/>
</dbReference>
<evidence type="ECO:0000256" key="3">
    <source>
        <dbReference type="ARBA" id="ARBA00022814"/>
    </source>
</evidence>
<evidence type="ECO:0000259" key="8">
    <source>
        <dbReference type="PROSITE" id="PS50126"/>
    </source>
</evidence>
<dbReference type="SUPFAM" id="SSF54814">
    <property type="entry name" value="Prokaryotic type KH domain (KH-domain type II)"/>
    <property type="match status" value="2"/>
</dbReference>
<keyword evidence="4" id="KW-0694">RNA-binding</keyword>
<reference evidence="9" key="1">
    <citation type="submission" date="2018-05" db="EMBL/GenBank/DDBJ databases">
        <authorList>
            <person name="Lanie J.A."/>
            <person name="Ng W.-L."/>
            <person name="Kazmierczak K.M."/>
            <person name="Andrzejewski T.M."/>
            <person name="Davidsen T.M."/>
            <person name="Wayne K.J."/>
            <person name="Tettelin H."/>
            <person name="Glass J.I."/>
            <person name="Rusch D."/>
            <person name="Podicherti R."/>
            <person name="Tsui H.-C.T."/>
            <person name="Winkler M.E."/>
        </authorList>
    </citation>
    <scope>NUCLEOTIDE SEQUENCE</scope>
</reference>
<evidence type="ECO:0000256" key="4">
    <source>
        <dbReference type="ARBA" id="ARBA00022884"/>
    </source>
</evidence>
<dbReference type="InterPro" id="IPR010995">
    <property type="entry name" value="DNA_repair_Rad51/TF_NusA_a-hlx"/>
</dbReference>
<gene>
    <name evidence="9" type="ORF">METZ01_LOCUS173162</name>
</gene>
<dbReference type="GO" id="GO:0031564">
    <property type="term" value="P:transcription antitermination"/>
    <property type="evidence" value="ECO:0007669"/>
    <property type="project" value="UniProtKB-KW"/>
</dbReference>
<dbReference type="InterPro" id="IPR015946">
    <property type="entry name" value="KH_dom-like_a/b"/>
</dbReference>
<keyword evidence="2" id="KW-0963">Cytoplasm</keyword>
<evidence type="ECO:0000256" key="5">
    <source>
        <dbReference type="ARBA" id="ARBA00023015"/>
    </source>
</evidence>
<dbReference type="SUPFAM" id="SSF50249">
    <property type="entry name" value="Nucleic acid-binding proteins"/>
    <property type="match status" value="1"/>
</dbReference>
<dbReference type="CDD" id="cd22529">
    <property type="entry name" value="KH-II_NusA_rpt2"/>
    <property type="match status" value="1"/>
</dbReference>
<dbReference type="InterPro" id="IPR003029">
    <property type="entry name" value="S1_domain"/>
</dbReference>
<dbReference type="GO" id="GO:0005829">
    <property type="term" value="C:cytosol"/>
    <property type="evidence" value="ECO:0007669"/>
    <property type="project" value="TreeGrafter"/>
</dbReference>
<accession>A0A382C2M4</accession>
<dbReference type="Pfam" id="PF26594">
    <property type="entry name" value="KH_NusA_2nd"/>
    <property type="match status" value="1"/>
</dbReference>
<dbReference type="InterPro" id="IPR012340">
    <property type="entry name" value="NA-bd_OB-fold"/>
</dbReference>
<feature type="coiled-coil region" evidence="7">
    <location>
        <begin position="407"/>
        <end position="434"/>
    </location>
</feature>
<dbReference type="Pfam" id="PF08529">
    <property type="entry name" value="NusA_N"/>
    <property type="match status" value="1"/>
</dbReference>
<protein>
    <recommendedName>
        <fullName evidence="8">S1 motif domain-containing protein</fullName>
    </recommendedName>
</protein>
<sequence>MLNQRSDKIELLRIVEAVATEKSIDQEIVLSSMESAIQKAAKTKFGLDNNIRATIDRESGDISLHKVLKIVETPINFNTEISLEHAIEKEKKENVKIGDEIFEQLPQVDLGRVAAQTARQVITQSVREAERQRQYDDFIEKKGEILSGIVKRLEYGNLIIDLNKAEAIITKDELIPREILKIGDRIKAYCYDVIRENKGQQIFLSRAHPKFMEKLFFQEVPEIYDGIIEIKSSTRDPGSRAKICVSSKDSSIDPVGACVGMRGSRVQSVVNELHGEKIDIVHWSEDPAVLVVSALAPAEIQRVIIDDQNRRIEVILTEENLSKAIGRRGQNVRLASKLINYEIDILTEKEESEKRQLEFKDKTEIFIKNLEVDETLGQLLVAEGFSSIEEIHQSTLKDILKIEAIDENTAKELKERAEEYLKKEKEDIGKKLKELGVEDVLINFKGLTPGMLVTLGEKKIKTLKDFAELSTDELIGGYDEKQGKRFKIEGFLEEFALAKNEADDLIMNARNIVFK</sequence>
<dbReference type="Pfam" id="PF13184">
    <property type="entry name" value="KH_NusA_1st"/>
    <property type="match status" value="1"/>
</dbReference>
<dbReference type="CDD" id="cd02134">
    <property type="entry name" value="KH-II_NusA_rpt1"/>
    <property type="match status" value="1"/>
</dbReference>
<dbReference type="Pfam" id="PF00575">
    <property type="entry name" value="S1"/>
    <property type="match status" value="1"/>
</dbReference>
<evidence type="ECO:0000256" key="6">
    <source>
        <dbReference type="ARBA" id="ARBA00023163"/>
    </source>
</evidence>
<dbReference type="GO" id="GO:0000166">
    <property type="term" value="F:nucleotide binding"/>
    <property type="evidence" value="ECO:0007669"/>
    <property type="project" value="InterPro"/>
</dbReference>
<keyword evidence="3" id="KW-0889">Transcription antitermination</keyword>
<dbReference type="Gene3D" id="1.10.150.20">
    <property type="entry name" value="5' to 3' exonuclease, C-terminal subdomain"/>
    <property type="match status" value="2"/>
</dbReference>
<keyword evidence="1" id="KW-0806">Transcription termination</keyword>
<dbReference type="InterPro" id="IPR013735">
    <property type="entry name" value="TF_NusA_N"/>
</dbReference>
<dbReference type="InterPro" id="IPR058582">
    <property type="entry name" value="KH_NusA_2nd"/>
</dbReference>
<dbReference type="FunFam" id="3.30.300.20:FF:000005">
    <property type="entry name" value="Transcription termination/antitermination protein NusA"/>
    <property type="match status" value="1"/>
</dbReference>
<dbReference type="GO" id="GO:0006353">
    <property type="term" value="P:DNA-templated transcription termination"/>
    <property type="evidence" value="ECO:0007669"/>
    <property type="project" value="UniProtKB-KW"/>
</dbReference>
<evidence type="ECO:0000256" key="7">
    <source>
        <dbReference type="SAM" id="Coils"/>
    </source>
</evidence>
<dbReference type="HAMAP" id="MF_00945_B">
    <property type="entry name" value="NusA_B"/>
    <property type="match status" value="1"/>
</dbReference>
<evidence type="ECO:0000256" key="2">
    <source>
        <dbReference type="ARBA" id="ARBA00022490"/>
    </source>
</evidence>
<dbReference type="SMART" id="SM00316">
    <property type="entry name" value="S1"/>
    <property type="match status" value="1"/>
</dbReference>
<dbReference type="NCBIfam" id="TIGR01953">
    <property type="entry name" value="NusA"/>
    <property type="match status" value="1"/>
</dbReference>
<dbReference type="PANTHER" id="PTHR22648">
    <property type="entry name" value="TRANSCRIPTION TERMINATION FACTOR NUSA"/>
    <property type="match status" value="1"/>
</dbReference>
<organism evidence="9">
    <name type="scientific">marine metagenome</name>
    <dbReference type="NCBI Taxonomy" id="408172"/>
    <lineage>
        <taxon>unclassified sequences</taxon>
        <taxon>metagenomes</taxon>
        <taxon>ecological metagenomes</taxon>
    </lineage>
</organism>
<dbReference type="PROSITE" id="PS50126">
    <property type="entry name" value="S1"/>
    <property type="match status" value="1"/>
</dbReference>
<dbReference type="InterPro" id="IPR010213">
    <property type="entry name" value="TF_NusA"/>
</dbReference>
<keyword evidence="6" id="KW-0804">Transcription</keyword>